<dbReference type="InterPro" id="IPR051604">
    <property type="entry name" value="Ergot_Alk_Oxidoreductase"/>
</dbReference>
<dbReference type="PANTHER" id="PTHR43162:SF1">
    <property type="entry name" value="PRESTALK A DIFFERENTIATION PROTEIN A"/>
    <property type="match status" value="1"/>
</dbReference>
<dbReference type="EMBL" id="CP158300">
    <property type="protein sequence ID" value="XBV87227.1"/>
    <property type="molecule type" value="Genomic_DNA"/>
</dbReference>
<evidence type="ECO:0000259" key="1">
    <source>
        <dbReference type="Pfam" id="PF05368"/>
    </source>
</evidence>
<name>A0AAU7UFJ3_9DEIO</name>
<organism evidence="2">
    <name type="scientific">Deinococcus sonorensis KR-87</name>
    <dbReference type="NCBI Taxonomy" id="694439"/>
    <lineage>
        <taxon>Bacteria</taxon>
        <taxon>Thermotogati</taxon>
        <taxon>Deinococcota</taxon>
        <taxon>Deinococci</taxon>
        <taxon>Deinococcales</taxon>
        <taxon>Deinococcaceae</taxon>
        <taxon>Deinococcus</taxon>
    </lineage>
</organism>
<sequence>MNTVHSLPLPTRPILVVGATGAIGSQVVRALLAAGAPVRVFVRSPEKVRDLPETVERAPGTLEDPVAIARALQGVHAAFYVSPHDEQEEVFAERFVSACEREGVRLVFSGVYVDGRTRLARFAMRTVFGLMMPHYRPKLRLAERVRTSRTDPVVLSPGNYFQMDEVCRAHLEGGRYPFPLGLVPRVDTRDVGEAAARALLDPSVPSGGYALVGPESLDGEQTAAHWSAALGRPVAYLPDLEVTDAIFDRVYGGRKALDCQKSYRMVGRVKMKTSAADVQQTEFLLGRPPRSFAEYTRDVAASWLATAPAAWPAGLDAEQRLHEPVS</sequence>
<dbReference type="InterPro" id="IPR036291">
    <property type="entry name" value="NAD(P)-bd_dom_sf"/>
</dbReference>
<keyword evidence="2" id="KW-0614">Plasmid</keyword>
<reference evidence="2" key="1">
    <citation type="submission" date="2024-06" db="EMBL/GenBank/DDBJ databases">
        <title>Draft Genome Sequence of Deinococcus sonorensis Type Strain KR-87, a Biofilm Producing Representative of the Genus Deinococcus.</title>
        <authorList>
            <person name="Boren L.S."/>
            <person name="Grosso R.A."/>
            <person name="Hugenberg-Cox A.N."/>
            <person name="Hill J.T.E."/>
            <person name="Albert C.M."/>
            <person name="Tuohy J.M."/>
        </authorList>
    </citation>
    <scope>NUCLEOTIDE SEQUENCE</scope>
    <source>
        <strain evidence="2">KR-87</strain>
        <plasmid evidence="2">pDson02</plasmid>
    </source>
</reference>
<geneLocation type="plasmid" evidence="2">
    <name>pDson02</name>
</geneLocation>
<dbReference type="InterPro" id="IPR008030">
    <property type="entry name" value="NmrA-like"/>
</dbReference>
<evidence type="ECO:0000313" key="2">
    <source>
        <dbReference type="EMBL" id="XBV87227.1"/>
    </source>
</evidence>
<dbReference type="PANTHER" id="PTHR43162">
    <property type="match status" value="1"/>
</dbReference>
<dbReference type="Gene3D" id="3.40.50.720">
    <property type="entry name" value="NAD(P)-binding Rossmann-like Domain"/>
    <property type="match status" value="1"/>
</dbReference>
<gene>
    <name evidence="2" type="ORF">ABOD76_21260</name>
</gene>
<proteinExistence type="predicted"/>
<accession>A0AAU7UFJ3</accession>
<feature type="domain" description="NmrA-like" evidence="1">
    <location>
        <begin position="12"/>
        <end position="272"/>
    </location>
</feature>
<protein>
    <submittedName>
        <fullName evidence="2">NmrA family NAD(P)-binding protein</fullName>
    </submittedName>
</protein>
<dbReference type="SUPFAM" id="SSF51735">
    <property type="entry name" value="NAD(P)-binding Rossmann-fold domains"/>
    <property type="match status" value="1"/>
</dbReference>
<dbReference type="KEGG" id="dsc:ABOD76_21260"/>
<dbReference type="Pfam" id="PF05368">
    <property type="entry name" value="NmrA"/>
    <property type="match status" value="1"/>
</dbReference>
<dbReference type="AlphaFoldDB" id="A0AAU7UFJ3"/>
<dbReference type="RefSeq" id="WP_350245377.1">
    <property type="nucleotide sequence ID" value="NZ_CP158300.1"/>
</dbReference>